<evidence type="ECO:0000256" key="2">
    <source>
        <dbReference type="SAM" id="SignalP"/>
    </source>
</evidence>
<proteinExistence type="predicted"/>
<keyword evidence="1" id="KW-0812">Transmembrane</keyword>
<dbReference type="VEuPathDB" id="TriTrypDB:BSAL_30960"/>
<feature type="chain" id="PRO_5006622456" evidence="2">
    <location>
        <begin position="27"/>
        <end position="276"/>
    </location>
</feature>
<evidence type="ECO:0000313" key="3">
    <source>
        <dbReference type="EMBL" id="CUG91252.1"/>
    </source>
</evidence>
<dbReference type="AlphaFoldDB" id="A0A0S4JM45"/>
<reference evidence="4" key="1">
    <citation type="submission" date="2015-09" db="EMBL/GenBank/DDBJ databases">
        <authorList>
            <consortium name="Pathogen Informatics"/>
        </authorList>
    </citation>
    <scope>NUCLEOTIDE SEQUENCE [LARGE SCALE GENOMIC DNA]</scope>
    <source>
        <strain evidence="4">Lake Konstanz</strain>
    </source>
</reference>
<dbReference type="OMA" id="HARYLNC"/>
<name>A0A0S4JM45_BODSA</name>
<accession>A0A0S4JM45</accession>
<dbReference type="Proteomes" id="UP000051952">
    <property type="component" value="Unassembled WGS sequence"/>
</dbReference>
<evidence type="ECO:0000313" key="4">
    <source>
        <dbReference type="Proteomes" id="UP000051952"/>
    </source>
</evidence>
<keyword evidence="2" id="KW-0732">Signal</keyword>
<feature type="transmembrane region" description="Helical" evidence="1">
    <location>
        <begin position="255"/>
        <end position="273"/>
    </location>
</feature>
<organism evidence="3 4">
    <name type="scientific">Bodo saltans</name>
    <name type="common">Flagellated protozoan</name>
    <dbReference type="NCBI Taxonomy" id="75058"/>
    <lineage>
        <taxon>Eukaryota</taxon>
        <taxon>Discoba</taxon>
        <taxon>Euglenozoa</taxon>
        <taxon>Kinetoplastea</taxon>
        <taxon>Metakinetoplastina</taxon>
        <taxon>Eubodonida</taxon>
        <taxon>Bodonidae</taxon>
        <taxon>Bodo</taxon>
    </lineage>
</organism>
<gene>
    <name evidence="3" type="ORF">BSAL_30960</name>
</gene>
<evidence type="ECO:0000256" key="1">
    <source>
        <dbReference type="SAM" id="Phobius"/>
    </source>
</evidence>
<keyword evidence="1" id="KW-1133">Transmembrane helix</keyword>
<dbReference type="EMBL" id="CYKH01001901">
    <property type="protein sequence ID" value="CUG91252.1"/>
    <property type="molecule type" value="Genomic_DNA"/>
</dbReference>
<feature type="signal peptide" evidence="2">
    <location>
        <begin position="1"/>
        <end position="26"/>
    </location>
</feature>
<protein>
    <submittedName>
        <fullName evidence="3">GPI-anchored surface protein, putative</fullName>
    </submittedName>
</protein>
<sequence>MHQLLRGILYLLFLLGILLVLDTMESFMVDDEAKSDSEFLSELLLRYAKDLDAEKIRKVLRVSGVNPNVKSTKGGALFLVVHRDEESEAMLASLDELLKHPDTNPNGAGNHWPVLKVAIVKGHDRAVQRLLKHPRTKRVIHPSGLSCTVIERLPEEVSLAEDADAAQCVKDHPRYGSGAKLAAKAAAAAMEDQVNHVRLRDIDWSNPFQPIHKGQRPPLQQYVMNPEAMNPEAFDNIVDAARYYVFGRPWTGIELTVLLTLTAIQGTLGFIVLRRA</sequence>
<keyword evidence="4" id="KW-1185">Reference proteome</keyword>
<keyword evidence="1" id="KW-0472">Membrane</keyword>